<name>A0ABQ5DWY1_9ASTR</name>
<evidence type="ECO:0000313" key="2">
    <source>
        <dbReference type="Proteomes" id="UP001151760"/>
    </source>
</evidence>
<dbReference type="Gene3D" id="4.10.60.10">
    <property type="entry name" value="Zinc finger, CCHC-type"/>
    <property type="match status" value="1"/>
</dbReference>
<comment type="caution">
    <text evidence="1">The sequence shown here is derived from an EMBL/GenBank/DDBJ whole genome shotgun (WGS) entry which is preliminary data.</text>
</comment>
<keyword evidence="2" id="KW-1185">Reference proteome</keyword>
<evidence type="ECO:0000313" key="1">
    <source>
        <dbReference type="EMBL" id="GJT43068.1"/>
    </source>
</evidence>
<gene>
    <name evidence="1" type="ORF">Tco_0951783</name>
</gene>
<keyword evidence="1" id="KW-0808">Transferase</keyword>
<dbReference type="Proteomes" id="UP001151760">
    <property type="component" value="Unassembled WGS sequence"/>
</dbReference>
<dbReference type="GO" id="GO:0003964">
    <property type="term" value="F:RNA-directed DNA polymerase activity"/>
    <property type="evidence" value="ECO:0007669"/>
    <property type="project" value="UniProtKB-KW"/>
</dbReference>
<reference evidence="1" key="1">
    <citation type="journal article" date="2022" name="Int. J. Mol. Sci.">
        <title>Draft Genome of Tanacetum Coccineum: Genomic Comparison of Closely Related Tanacetum-Family Plants.</title>
        <authorList>
            <person name="Yamashiro T."/>
            <person name="Shiraishi A."/>
            <person name="Nakayama K."/>
            <person name="Satake H."/>
        </authorList>
    </citation>
    <scope>NUCLEOTIDE SEQUENCE</scope>
</reference>
<keyword evidence="1" id="KW-0548">Nucleotidyltransferase</keyword>
<dbReference type="SUPFAM" id="SSF57756">
    <property type="entry name" value="Retrovirus zinc finger-like domains"/>
    <property type="match status" value="1"/>
</dbReference>
<proteinExistence type="predicted"/>
<reference evidence="1" key="2">
    <citation type="submission" date="2022-01" db="EMBL/GenBank/DDBJ databases">
        <authorList>
            <person name="Yamashiro T."/>
            <person name="Shiraishi A."/>
            <person name="Satake H."/>
            <person name="Nakayama K."/>
        </authorList>
    </citation>
    <scope>NUCLEOTIDE SEQUENCE</scope>
</reference>
<dbReference type="EMBL" id="BQNB010015698">
    <property type="protein sequence ID" value="GJT43068.1"/>
    <property type="molecule type" value="Genomic_DNA"/>
</dbReference>
<dbReference type="Pfam" id="PF08284">
    <property type="entry name" value="RVP_2"/>
    <property type="match status" value="1"/>
</dbReference>
<sequence length="158" mass="17972">MQNRRQEATKAYVATPPEGRGYAGNLPWYNRCKLHHNSQHPPKCRKCQRASHQQKDYRARTPAIGGNSLQNGTCFGCGEKGHYRDKYPKRKDQQNEGARGRAYVMRTEEPQKNSNMVTSKFLLNDYYASILFDLGAEKSFVPTTFTPFINIAPAALNT</sequence>
<keyword evidence="1" id="KW-0695">RNA-directed DNA polymerase</keyword>
<protein>
    <submittedName>
        <fullName evidence="1">Reverse transcriptase domain-containing protein</fullName>
    </submittedName>
</protein>
<organism evidence="1 2">
    <name type="scientific">Tanacetum coccineum</name>
    <dbReference type="NCBI Taxonomy" id="301880"/>
    <lineage>
        <taxon>Eukaryota</taxon>
        <taxon>Viridiplantae</taxon>
        <taxon>Streptophyta</taxon>
        <taxon>Embryophyta</taxon>
        <taxon>Tracheophyta</taxon>
        <taxon>Spermatophyta</taxon>
        <taxon>Magnoliopsida</taxon>
        <taxon>eudicotyledons</taxon>
        <taxon>Gunneridae</taxon>
        <taxon>Pentapetalae</taxon>
        <taxon>asterids</taxon>
        <taxon>campanulids</taxon>
        <taxon>Asterales</taxon>
        <taxon>Asteraceae</taxon>
        <taxon>Asteroideae</taxon>
        <taxon>Anthemideae</taxon>
        <taxon>Anthemidinae</taxon>
        <taxon>Tanacetum</taxon>
    </lineage>
</organism>
<accession>A0ABQ5DWY1</accession>
<dbReference type="InterPro" id="IPR036875">
    <property type="entry name" value="Znf_CCHC_sf"/>
</dbReference>